<dbReference type="HOGENOM" id="CLU_3009329_0_0_11"/>
<dbReference type="EMBL" id="AEET01000018">
    <property type="protein sequence ID" value="EFM46532.1"/>
    <property type="molecule type" value="Genomic_DNA"/>
</dbReference>
<dbReference type="Proteomes" id="UP000003045">
    <property type="component" value="Unassembled WGS sequence"/>
</dbReference>
<evidence type="ECO:0000313" key="2">
    <source>
        <dbReference type="Proteomes" id="UP000003045"/>
    </source>
</evidence>
<accession>E0QPH2</accession>
<reference evidence="1" key="1">
    <citation type="submission" date="2010-08" db="EMBL/GenBank/DDBJ databases">
        <authorList>
            <person name="Muzny D."/>
            <person name="Qin X."/>
            <person name="Deng J."/>
            <person name="Jiang H."/>
            <person name="Liu Y."/>
            <person name="Qu J."/>
            <person name="Song X.-Z."/>
            <person name="Zhang L."/>
            <person name="Thornton R."/>
            <person name="Coyle M."/>
            <person name="Francisco L."/>
            <person name="Jackson L."/>
            <person name="Javaid M."/>
            <person name="Korchina V."/>
            <person name="Kovar C."/>
            <person name="Mata R."/>
            <person name="Mathew T."/>
            <person name="Ngo R."/>
            <person name="Nguyen L."/>
            <person name="Nguyen N."/>
            <person name="Okwuonu G."/>
            <person name="Ongeri F."/>
            <person name="Pham C."/>
            <person name="Simmons D."/>
            <person name="Wilczek-Boney K."/>
            <person name="Hale W."/>
            <person name="Jakkamsetti A."/>
            <person name="Pham P."/>
            <person name="Ruth R."/>
            <person name="San Lucas F."/>
            <person name="Warren J."/>
            <person name="Zhang J."/>
            <person name="Zhao Z."/>
            <person name="Zhou C."/>
            <person name="Zhu D."/>
            <person name="Lee S."/>
            <person name="Bess C."/>
            <person name="Blankenburg K."/>
            <person name="Forbes L."/>
            <person name="Fu Q."/>
            <person name="Gubbala S."/>
            <person name="Hirani K."/>
            <person name="Jayaseelan J.C."/>
            <person name="Lara F."/>
            <person name="Munidasa M."/>
            <person name="Palculict T."/>
            <person name="Patil S."/>
            <person name="Pu L.-L."/>
            <person name="Saada N."/>
            <person name="Tang L."/>
            <person name="Weissenberger G."/>
            <person name="Zhu Y."/>
            <person name="Hemphill L."/>
            <person name="Shang Y."/>
            <person name="Youmans B."/>
            <person name="Ayvaz T."/>
            <person name="Ross M."/>
            <person name="Santibanez J."/>
            <person name="Aqrawi P."/>
            <person name="Gross S."/>
            <person name="Joshi V."/>
            <person name="Fowler G."/>
            <person name="Nazareth L."/>
            <person name="Reid J."/>
            <person name="Worley K."/>
            <person name="Petrosino J."/>
            <person name="Highlander S."/>
            <person name="Gibbs R."/>
        </authorList>
    </citation>
    <scope>NUCLEOTIDE SEQUENCE [LARGE SCALE GENOMIC DNA]</scope>
    <source>
        <strain evidence="1">ATCC 35239</strain>
    </source>
</reference>
<protein>
    <submittedName>
        <fullName evidence="1">Uncharacterized protein</fullName>
    </submittedName>
</protein>
<name>E0QPH2_9ACTO</name>
<dbReference type="AlphaFoldDB" id="E0QPH2"/>
<comment type="caution">
    <text evidence="1">The sequence shown here is derived from an EMBL/GenBank/DDBJ whole genome shotgun (WGS) entry which is preliminary data.</text>
</comment>
<gene>
    <name evidence="1" type="ORF">HMPREF0580_0787</name>
</gene>
<organism evidence="1 2">
    <name type="scientific">Mobiluncus mulieris ATCC 35239</name>
    <dbReference type="NCBI Taxonomy" id="871571"/>
    <lineage>
        <taxon>Bacteria</taxon>
        <taxon>Bacillati</taxon>
        <taxon>Actinomycetota</taxon>
        <taxon>Actinomycetes</taxon>
        <taxon>Actinomycetales</taxon>
        <taxon>Actinomycetaceae</taxon>
        <taxon>Mobiluncus</taxon>
    </lineage>
</organism>
<evidence type="ECO:0000313" key="1">
    <source>
        <dbReference type="EMBL" id="EFM46532.1"/>
    </source>
</evidence>
<sequence length="56" mass="6257">MSHFENKPKNKVLATPRSRQNYGGVRRIACVFGWHLVNPKGKPEDNQPASAPQTPT</sequence>
<dbReference type="STRING" id="871571.HMPREF0580_0787"/>
<keyword evidence="2" id="KW-1185">Reference proteome</keyword>
<proteinExistence type="predicted"/>